<evidence type="ECO:0000256" key="2">
    <source>
        <dbReference type="SAM" id="MobiDB-lite"/>
    </source>
</evidence>
<dbReference type="Proteomes" id="UP001458880">
    <property type="component" value="Unassembled WGS sequence"/>
</dbReference>
<feature type="domain" description="CCHC-type" evidence="3">
    <location>
        <begin position="578"/>
        <end position="591"/>
    </location>
</feature>
<evidence type="ECO:0000313" key="5">
    <source>
        <dbReference type="Proteomes" id="UP001458880"/>
    </source>
</evidence>
<keyword evidence="5" id="KW-1185">Reference proteome</keyword>
<proteinExistence type="predicted"/>
<keyword evidence="1" id="KW-0479">Metal-binding</keyword>
<dbReference type="SMART" id="SM00343">
    <property type="entry name" value="ZnF_C2HC"/>
    <property type="match status" value="3"/>
</dbReference>
<evidence type="ECO:0000256" key="1">
    <source>
        <dbReference type="PROSITE-ProRule" id="PRU00047"/>
    </source>
</evidence>
<dbReference type="InterPro" id="IPR036875">
    <property type="entry name" value="Znf_CCHC_sf"/>
</dbReference>
<dbReference type="PROSITE" id="PS50158">
    <property type="entry name" value="ZF_CCHC"/>
    <property type="match status" value="2"/>
</dbReference>
<organism evidence="4 5">
    <name type="scientific">Popillia japonica</name>
    <name type="common">Japanese beetle</name>
    <dbReference type="NCBI Taxonomy" id="7064"/>
    <lineage>
        <taxon>Eukaryota</taxon>
        <taxon>Metazoa</taxon>
        <taxon>Ecdysozoa</taxon>
        <taxon>Arthropoda</taxon>
        <taxon>Hexapoda</taxon>
        <taxon>Insecta</taxon>
        <taxon>Pterygota</taxon>
        <taxon>Neoptera</taxon>
        <taxon>Endopterygota</taxon>
        <taxon>Coleoptera</taxon>
        <taxon>Polyphaga</taxon>
        <taxon>Scarabaeiformia</taxon>
        <taxon>Scarabaeidae</taxon>
        <taxon>Rutelinae</taxon>
        <taxon>Popillia</taxon>
    </lineage>
</organism>
<keyword evidence="1" id="KW-0862">Zinc</keyword>
<gene>
    <name evidence="4" type="ORF">QE152_g13650</name>
</gene>
<dbReference type="GO" id="GO:0008270">
    <property type="term" value="F:zinc ion binding"/>
    <property type="evidence" value="ECO:0007669"/>
    <property type="project" value="UniProtKB-KW"/>
</dbReference>
<accession>A0AAW1LCV8</accession>
<dbReference type="EMBL" id="JASPKY010000132">
    <property type="protein sequence ID" value="KAK9731463.1"/>
    <property type="molecule type" value="Genomic_DNA"/>
</dbReference>
<feature type="domain" description="CCHC-type" evidence="3">
    <location>
        <begin position="555"/>
        <end position="570"/>
    </location>
</feature>
<comment type="caution">
    <text evidence="4">The sequence shown here is derived from an EMBL/GenBank/DDBJ whole genome shotgun (WGS) entry which is preliminary data.</text>
</comment>
<reference evidence="4 5" key="1">
    <citation type="journal article" date="2024" name="BMC Genomics">
        <title>De novo assembly and annotation of Popillia japonica's genome with initial clues to its potential as an invasive pest.</title>
        <authorList>
            <person name="Cucini C."/>
            <person name="Boschi S."/>
            <person name="Funari R."/>
            <person name="Cardaioli E."/>
            <person name="Iannotti N."/>
            <person name="Marturano G."/>
            <person name="Paoli F."/>
            <person name="Bruttini M."/>
            <person name="Carapelli A."/>
            <person name="Frati F."/>
            <person name="Nardi F."/>
        </authorList>
    </citation>
    <scope>NUCLEOTIDE SEQUENCE [LARGE SCALE GENOMIC DNA]</scope>
    <source>
        <strain evidence="4">DMR45628</strain>
    </source>
</reference>
<evidence type="ECO:0000313" key="4">
    <source>
        <dbReference type="EMBL" id="KAK9731463.1"/>
    </source>
</evidence>
<name>A0AAW1LCV8_POPJA</name>
<dbReference type="Gene3D" id="4.10.60.10">
    <property type="entry name" value="Zinc finger, CCHC-type"/>
    <property type="match status" value="1"/>
</dbReference>
<dbReference type="InterPro" id="IPR001878">
    <property type="entry name" value="Znf_CCHC"/>
</dbReference>
<evidence type="ECO:0000259" key="3">
    <source>
        <dbReference type="PROSITE" id="PS50158"/>
    </source>
</evidence>
<keyword evidence="1" id="KW-0863">Zinc-finger</keyword>
<dbReference type="SUPFAM" id="SSF57756">
    <property type="entry name" value="Retrovirus zinc finger-like domains"/>
    <property type="match status" value="1"/>
</dbReference>
<sequence>MNRTEGNTPRDTAGDSPWQHEEMTSPIYRLYVSDDNDSIADTDSPFAKKRKRETYNVKHIEKEEDRSTELTEVLTFMEKLYNKTDSLRKQVKKSTKTKTEIKSTTRELVNIVGILRKKMTNLKAKHAELAAKSTEYGKQATLADAQIGECLAPKVPDVTKKPITEAVTSNVHGDTARVMSSTSTQTDWEDVEVVRMQRDNEVRNNVRMVMADDTGFQNLAKVIDVDWPEDMFPKTVVWNMNPSSLNSEGDLAILVDPREADHSKILENISIRYPEILDMVRKNEGQIDYLTNTTSTRVRGKEIEEKTTTVYLLPVKICKDGFNDIEEVYKVIRDLKDIYQHHPPGKLNITVPNELNLGHIRKICEYVFGRQQIAVTLITLTNNAKQVPRRPHNQRTTEKIVVKSGSTKYADLLKTVKDNVDLDRVGVHVKTIRKTRQGDLMLEVSGDRDKASALKAAIRKKVDNKVSVLNNEMTIHALDIDAVYTKEDAEDAIRNAAKIRDPQTIRVKSMRPTRDGNQVATVQARRAAGNVLLNAGKIKIGWVACRVQERIEVTRCYRCLEFGHLKKDCKGQDRSNHCLSCNQLGHQAKDCAGAQFCPTCQREGHRADSTKCPRFRELLSQEKAKGMSKIRKAGAQIVTKNAT</sequence>
<feature type="region of interest" description="Disordered" evidence="2">
    <location>
        <begin position="1"/>
        <end position="25"/>
    </location>
</feature>
<feature type="compositionally biased region" description="Polar residues" evidence="2">
    <location>
        <begin position="1"/>
        <end position="10"/>
    </location>
</feature>
<dbReference type="AlphaFoldDB" id="A0AAW1LCV8"/>
<protein>
    <recommendedName>
        <fullName evidence="3">CCHC-type domain-containing protein</fullName>
    </recommendedName>
</protein>
<dbReference type="GO" id="GO:0003676">
    <property type="term" value="F:nucleic acid binding"/>
    <property type="evidence" value="ECO:0007669"/>
    <property type="project" value="InterPro"/>
</dbReference>